<comment type="subcellular location">
    <subcellularLocation>
        <location evidence="1">Cell membrane</location>
        <topology evidence="1">Multi-pass membrane protein</topology>
    </subcellularLocation>
</comment>
<evidence type="ECO:0000313" key="14">
    <source>
        <dbReference type="EMBL" id="MCQ8239719.1"/>
    </source>
</evidence>
<accession>A0ABT1VTR7</accession>
<keyword evidence="5" id="KW-1003">Cell membrane</keyword>
<comment type="caution">
    <text evidence="14">The sequence shown here is derived from an EMBL/GenBank/DDBJ whole genome shotgun (WGS) entry which is preliminary data.</text>
</comment>
<evidence type="ECO:0000256" key="3">
    <source>
        <dbReference type="ARBA" id="ARBA00022448"/>
    </source>
</evidence>
<feature type="transmembrane region" description="Helical" evidence="12">
    <location>
        <begin position="208"/>
        <end position="229"/>
    </location>
</feature>
<evidence type="ECO:0000256" key="12">
    <source>
        <dbReference type="SAM" id="Phobius"/>
    </source>
</evidence>
<feature type="domain" description="Cation/H+ exchanger transmembrane" evidence="13">
    <location>
        <begin position="12"/>
        <end position="404"/>
    </location>
</feature>
<keyword evidence="6 12" id="KW-0812">Transmembrane</keyword>
<protein>
    <submittedName>
        <fullName evidence="14">Cation:proton antiporter</fullName>
    </submittedName>
</protein>
<keyword evidence="8" id="KW-0915">Sodium</keyword>
<feature type="transmembrane region" description="Helical" evidence="12">
    <location>
        <begin position="127"/>
        <end position="149"/>
    </location>
</feature>
<comment type="similarity">
    <text evidence="2">Belongs to the monovalent cation:proton antiporter 1 (CPA1) transporter (TC 2.A.36) family.</text>
</comment>
<dbReference type="InterPro" id="IPR006153">
    <property type="entry name" value="Cation/H_exchanger_TM"/>
</dbReference>
<dbReference type="PANTHER" id="PTHR10110">
    <property type="entry name" value="SODIUM/HYDROGEN EXCHANGER"/>
    <property type="match status" value="1"/>
</dbReference>
<reference evidence="14 15" key="1">
    <citation type="submission" date="2022-06" db="EMBL/GenBank/DDBJ databases">
        <title>Rhizosaccharibacter gen. nov. sp. nov. KSS12, endophytic bacteria isolated from sugarcane.</title>
        <authorList>
            <person name="Pitiwittayakul N."/>
        </authorList>
    </citation>
    <scope>NUCLEOTIDE SEQUENCE [LARGE SCALE GENOMIC DNA]</scope>
    <source>
        <strain evidence="14 15">KSS12</strain>
    </source>
</reference>
<evidence type="ECO:0000256" key="8">
    <source>
        <dbReference type="ARBA" id="ARBA00023053"/>
    </source>
</evidence>
<keyword evidence="4" id="KW-0050">Antiport</keyword>
<dbReference type="EMBL" id="JAMZEJ010000002">
    <property type="protein sequence ID" value="MCQ8239719.1"/>
    <property type="molecule type" value="Genomic_DNA"/>
</dbReference>
<feature type="transmembrane region" description="Helical" evidence="12">
    <location>
        <begin position="355"/>
        <end position="373"/>
    </location>
</feature>
<evidence type="ECO:0000256" key="9">
    <source>
        <dbReference type="ARBA" id="ARBA00023065"/>
    </source>
</evidence>
<evidence type="ECO:0000256" key="4">
    <source>
        <dbReference type="ARBA" id="ARBA00022449"/>
    </source>
</evidence>
<feature type="transmembrane region" description="Helical" evidence="12">
    <location>
        <begin position="28"/>
        <end position="48"/>
    </location>
</feature>
<evidence type="ECO:0000256" key="6">
    <source>
        <dbReference type="ARBA" id="ARBA00022692"/>
    </source>
</evidence>
<feature type="transmembrane region" description="Helical" evidence="12">
    <location>
        <begin position="385"/>
        <end position="405"/>
    </location>
</feature>
<gene>
    <name evidence="14" type="ORF">NFI88_02545</name>
</gene>
<keyword evidence="11" id="KW-0739">Sodium transport</keyword>
<feature type="transmembrane region" description="Helical" evidence="12">
    <location>
        <begin position="249"/>
        <end position="271"/>
    </location>
</feature>
<organism evidence="14 15">
    <name type="scientific">Rhizosaccharibacter radicis</name>
    <dbReference type="NCBI Taxonomy" id="2782605"/>
    <lineage>
        <taxon>Bacteria</taxon>
        <taxon>Pseudomonadati</taxon>
        <taxon>Pseudomonadota</taxon>
        <taxon>Alphaproteobacteria</taxon>
        <taxon>Acetobacterales</taxon>
        <taxon>Acetobacteraceae</taxon>
        <taxon>Rhizosaccharibacter</taxon>
    </lineage>
</organism>
<feature type="transmembrane region" description="Helical" evidence="12">
    <location>
        <begin position="68"/>
        <end position="85"/>
    </location>
</feature>
<keyword evidence="15" id="KW-1185">Reference proteome</keyword>
<dbReference type="PANTHER" id="PTHR10110:SF195">
    <property type="entry name" value="NA(+)_H(+) ANTIPORTER NHAS2"/>
    <property type="match status" value="1"/>
</dbReference>
<keyword evidence="10 12" id="KW-0472">Membrane</keyword>
<feature type="transmembrane region" description="Helical" evidence="12">
    <location>
        <begin position="317"/>
        <end position="343"/>
    </location>
</feature>
<name>A0ABT1VTR7_9PROT</name>
<evidence type="ECO:0000256" key="1">
    <source>
        <dbReference type="ARBA" id="ARBA00004651"/>
    </source>
</evidence>
<evidence type="ECO:0000256" key="10">
    <source>
        <dbReference type="ARBA" id="ARBA00023136"/>
    </source>
</evidence>
<dbReference type="Gene3D" id="6.10.140.1330">
    <property type="match status" value="1"/>
</dbReference>
<dbReference type="Proteomes" id="UP001524547">
    <property type="component" value="Unassembled WGS sequence"/>
</dbReference>
<evidence type="ECO:0000256" key="11">
    <source>
        <dbReference type="ARBA" id="ARBA00023201"/>
    </source>
</evidence>
<evidence type="ECO:0000259" key="13">
    <source>
        <dbReference type="Pfam" id="PF00999"/>
    </source>
</evidence>
<dbReference type="RefSeq" id="WP_422918470.1">
    <property type="nucleotide sequence ID" value="NZ_JAMZEJ010000002.1"/>
</dbReference>
<evidence type="ECO:0000256" key="7">
    <source>
        <dbReference type="ARBA" id="ARBA00022989"/>
    </source>
</evidence>
<keyword evidence="9" id="KW-0406">Ion transport</keyword>
<feature type="transmembrane region" description="Helical" evidence="12">
    <location>
        <begin position="97"/>
        <end position="120"/>
    </location>
</feature>
<dbReference type="InterPro" id="IPR018422">
    <property type="entry name" value="Cation/H_exchanger_CPA1"/>
</dbReference>
<proteinExistence type="inferred from homology"/>
<sequence>MMSLVASVLCFTVLLAWLNERLLRLPLTVGLMGLSLGVSLLLVAADHLGFGLRAPAAALVSRLHFRHALLDGMLSFLLFAGALHVDLGALREQKLTVAVLALVGTVLSTLLLGGLSFLLFAALGLHVPLPVCLLFGALVSPTDPIAVLAMLKDARAPVALFTQVAGEALFNDGVGIVLFVTLSDLVGGDTGTGGLHPGPVAVLLLREVGGGLGLGVLLGGACFALLRSVRNEKVELLLTLALAAGSWELAHRLGVSGPLAVVAAGILIGNLGREHAMSHRGREVLDTFWELIDEILNALLFAMIGLELLVLELKPLFLLAATLVVPLALLARLISLALPAVVLRAAGAGRLPLGLFCWGGLRGGISVALALSLPDGPFRELLLVATYGIVGFSVLVQAPTVPPLIGRTLRREA</sequence>
<feature type="transmembrane region" description="Helical" evidence="12">
    <location>
        <begin position="169"/>
        <end position="187"/>
    </location>
</feature>
<evidence type="ECO:0000256" key="2">
    <source>
        <dbReference type="ARBA" id="ARBA00007367"/>
    </source>
</evidence>
<evidence type="ECO:0000313" key="15">
    <source>
        <dbReference type="Proteomes" id="UP001524547"/>
    </source>
</evidence>
<keyword evidence="3" id="KW-0813">Transport</keyword>
<keyword evidence="7 12" id="KW-1133">Transmembrane helix</keyword>
<evidence type="ECO:0000256" key="5">
    <source>
        <dbReference type="ARBA" id="ARBA00022475"/>
    </source>
</evidence>
<dbReference type="Pfam" id="PF00999">
    <property type="entry name" value="Na_H_Exchanger"/>
    <property type="match status" value="1"/>
</dbReference>